<dbReference type="RefSeq" id="WP_209795926.1">
    <property type="nucleotide sequence ID" value="NZ_JAGGJZ010000002.1"/>
</dbReference>
<dbReference type="EMBL" id="JAGGJZ010000002">
    <property type="protein sequence ID" value="MBP1889207.1"/>
    <property type="molecule type" value="Genomic_DNA"/>
</dbReference>
<reference evidence="6 7" key="1">
    <citation type="submission" date="2021-03" db="EMBL/GenBank/DDBJ databases">
        <title>Genomic Encyclopedia of Type Strains, Phase IV (KMG-IV): sequencing the most valuable type-strain genomes for metagenomic binning, comparative biology and taxonomic classification.</title>
        <authorList>
            <person name="Goeker M."/>
        </authorList>
    </citation>
    <scope>NUCLEOTIDE SEQUENCE [LARGE SCALE GENOMIC DNA]</scope>
    <source>
        <strain evidence="6 7">DSM 3984</strain>
    </source>
</reference>
<keyword evidence="7" id="KW-1185">Reference proteome</keyword>
<keyword evidence="1" id="KW-0813">Transport</keyword>
<dbReference type="Gene3D" id="1.20.58.80">
    <property type="entry name" value="Phosphotransferase system, lactose/cellobiose-type IIA subunit"/>
    <property type="match status" value="1"/>
</dbReference>
<dbReference type="SUPFAM" id="SSF46973">
    <property type="entry name" value="Enzyme IIa from lactose specific PTS, IIa-lac"/>
    <property type="match status" value="1"/>
</dbReference>
<evidence type="ECO:0000313" key="6">
    <source>
        <dbReference type="EMBL" id="MBP1889207.1"/>
    </source>
</evidence>
<sequence>MKFEEEIFELISNTGEARVNIFNALEEVRLNNKEKAKEFEKIAEEYLTKAHNMQTKLIQEDIASEGINVSLLMVHAQDQFMTTMSEQFLVKKMMEMYDTIHNLEKKLEETK</sequence>
<name>A0ABS4EYY2_9CLOT</name>
<dbReference type="Proteomes" id="UP000783390">
    <property type="component" value="Unassembled WGS sequence"/>
</dbReference>
<dbReference type="PROSITE" id="PS51095">
    <property type="entry name" value="PTS_EIIA_TYPE_3"/>
    <property type="match status" value="1"/>
</dbReference>
<feature type="modified residue" description="Phosphohistidine; by HPr" evidence="5">
    <location>
        <position position="75"/>
    </location>
</feature>
<keyword evidence="4" id="KW-0598">Phosphotransferase system</keyword>
<dbReference type="InterPro" id="IPR003188">
    <property type="entry name" value="PTS_IIA_lac/cel"/>
</dbReference>
<organism evidence="6 7">
    <name type="scientific">Clostridium moniliforme</name>
    <dbReference type="NCBI Taxonomy" id="39489"/>
    <lineage>
        <taxon>Bacteria</taxon>
        <taxon>Bacillati</taxon>
        <taxon>Bacillota</taxon>
        <taxon>Clostridia</taxon>
        <taxon>Eubacteriales</taxon>
        <taxon>Clostridiaceae</taxon>
        <taxon>Clostridium</taxon>
    </lineage>
</organism>
<accession>A0ABS4EYY2</accession>
<evidence type="ECO:0000256" key="2">
    <source>
        <dbReference type="ARBA" id="ARBA00022597"/>
    </source>
</evidence>
<protein>
    <submittedName>
        <fullName evidence="6">PTS system cellobiose-specific IIA component</fullName>
    </submittedName>
</protein>
<dbReference type="PANTHER" id="PTHR34382:SF7">
    <property type="entry name" value="PTS SYSTEM N,N'-DIACETYLCHITOBIOSE-SPECIFIC EIIA COMPONENT"/>
    <property type="match status" value="1"/>
</dbReference>
<evidence type="ECO:0000256" key="4">
    <source>
        <dbReference type="ARBA" id="ARBA00022683"/>
    </source>
</evidence>
<evidence type="ECO:0000256" key="3">
    <source>
        <dbReference type="ARBA" id="ARBA00022679"/>
    </source>
</evidence>
<evidence type="ECO:0000313" key="7">
    <source>
        <dbReference type="Proteomes" id="UP000783390"/>
    </source>
</evidence>
<gene>
    <name evidence="6" type="ORF">J2Z53_000788</name>
</gene>
<keyword evidence="3" id="KW-0808">Transferase</keyword>
<evidence type="ECO:0000256" key="5">
    <source>
        <dbReference type="PROSITE-ProRule" id="PRU00418"/>
    </source>
</evidence>
<evidence type="ECO:0000256" key="1">
    <source>
        <dbReference type="ARBA" id="ARBA00022448"/>
    </source>
</evidence>
<dbReference type="PANTHER" id="PTHR34382">
    <property type="entry name" value="PTS SYSTEM N,N'-DIACETYLCHITOBIOSE-SPECIFIC EIIA COMPONENT"/>
    <property type="match status" value="1"/>
</dbReference>
<dbReference type="PIRSF" id="PIRSF000699">
    <property type="entry name" value="PTS_IILac_III"/>
    <property type="match status" value="1"/>
</dbReference>
<keyword evidence="2" id="KW-0762">Sugar transport</keyword>
<dbReference type="Pfam" id="PF02255">
    <property type="entry name" value="PTS_IIA"/>
    <property type="match status" value="1"/>
</dbReference>
<comment type="caution">
    <text evidence="6">The sequence shown here is derived from an EMBL/GenBank/DDBJ whole genome shotgun (WGS) entry which is preliminary data.</text>
</comment>
<proteinExistence type="predicted"/>
<dbReference type="InterPro" id="IPR036542">
    <property type="entry name" value="PTS_IIA_lac/cel_sf"/>
</dbReference>